<reference evidence="1 2" key="1">
    <citation type="submission" date="2019-07" db="EMBL/GenBank/DDBJ databases">
        <title>Genome sequencing of 100 strains of the haloalkaliphilic chemolithoautotrophic sulfur-oxidizing bacterium Thioalkalivibrio.</title>
        <authorList>
            <person name="Muyzer G."/>
        </authorList>
    </citation>
    <scope>NUCLEOTIDE SEQUENCE [LARGE SCALE GENOMIC DNA]</scope>
    <source>
        <strain evidence="1 2">ASO4-4</strain>
    </source>
</reference>
<evidence type="ECO:0000313" key="2">
    <source>
        <dbReference type="Proteomes" id="UP000318307"/>
    </source>
</evidence>
<keyword evidence="2" id="KW-1185">Reference proteome</keyword>
<protein>
    <recommendedName>
        <fullName evidence="3">HD domain-containing protein</fullName>
    </recommendedName>
</protein>
<name>A0A562S790_9BACT</name>
<organism evidence="1 2">
    <name type="scientific">Desulfobotulus alkaliphilus</name>
    <dbReference type="NCBI Taxonomy" id="622671"/>
    <lineage>
        <taxon>Bacteria</taxon>
        <taxon>Pseudomonadati</taxon>
        <taxon>Thermodesulfobacteriota</taxon>
        <taxon>Desulfobacteria</taxon>
        <taxon>Desulfobacterales</taxon>
        <taxon>Desulfobacteraceae</taxon>
        <taxon>Desulfobotulus</taxon>
    </lineage>
</organism>
<dbReference type="SUPFAM" id="SSF109604">
    <property type="entry name" value="HD-domain/PDEase-like"/>
    <property type="match status" value="1"/>
</dbReference>
<gene>
    <name evidence="1" type="ORF">LZ24_00052</name>
</gene>
<evidence type="ECO:0000313" key="1">
    <source>
        <dbReference type="EMBL" id="TWI77252.1"/>
    </source>
</evidence>
<dbReference type="EMBL" id="VLLC01000001">
    <property type="protein sequence ID" value="TWI77252.1"/>
    <property type="molecule type" value="Genomic_DNA"/>
</dbReference>
<comment type="caution">
    <text evidence="1">The sequence shown here is derived from an EMBL/GenBank/DDBJ whole genome shotgun (WGS) entry which is preliminary data.</text>
</comment>
<dbReference type="AlphaFoldDB" id="A0A562S790"/>
<sequence length="333" mass="38596">MSEFTCPENRLRLACIRGKAELSLIQTLYFNVETFFLQELLFGGNGMNEEKTVARILRQYRLNPFGTHGVSHWARVMENGLKLASYNGADENVVRYFALFHDARRRNEGLDFNHGLRGANLAKRLRSELIDLNDQQFELLILACRDHTKGKTEGDITVRTCWDSDRLDLARVGKIPDPKRLCTDAAKQPEVMAWATERASCRMVPERIWNLWGLKSLRFNDRGLPWLDREMVNRILSRVTCGFMPQNSPPPCPDKQIRDFLQTLTTMQHYNYRYRSEAIMEMKDTILPLIPETANTDVVRMWLALALALKDLYHMRRTKLAEILAKGVHRAIL</sequence>
<evidence type="ECO:0008006" key="3">
    <source>
        <dbReference type="Google" id="ProtNLM"/>
    </source>
</evidence>
<proteinExistence type="predicted"/>
<dbReference type="Gene3D" id="1.10.3210.10">
    <property type="entry name" value="Hypothetical protein af1432"/>
    <property type="match status" value="1"/>
</dbReference>
<dbReference type="Proteomes" id="UP000318307">
    <property type="component" value="Unassembled WGS sequence"/>
</dbReference>
<accession>A0A562S790</accession>